<keyword evidence="3" id="KW-1185">Reference proteome</keyword>
<evidence type="ECO:0000259" key="1">
    <source>
        <dbReference type="Pfam" id="PF00535"/>
    </source>
</evidence>
<comment type="caution">
    <text evidence="2">The sequence shown here is derived from an EMBL/GenBank/DDBJ whole genome shotgun (WGS) entry which is preliminary data.</text>
</comment>
<reference evidence="2 3" key="1">
    <citation type="submission" date="2019-05" db="EMBL/GenBank/DDBJ databases">
        <title>Hymenobacter edaphi sp. nov., isolated from abandoned arsenic-contaminated farmland soil.</title>
        <authorList>
            <person name="Nie L."/>
        </authorList>
    </citation>
    <scope>NUCLEOTIDE SEQUENCE [LARGE SCALE GENOMIC DNA]</scope>
    <source>
        <strain evidence="2 3">1-3-3-8</strain>
    </source>
</reference>
<dbReference type="SUPFAM" id="SSF53448">
    <property type="entry name" value="Nucleotide-diphospho-sugar transferases"/>
    <property type="match status" value="1"/>
</dbReference>
<accession>A0A5R8WR76</accession>
<sequence length="304" mass="34907">MSTVSTPEIRLSYYITTFNKLPYLKVALQDLIDNRKPDEEIVVADGGSKDGTPEWLAELLAAGKIQHFITAPDRGEAHGVNRALMACRGTVLKWINDDDVFCYPAIEECKQFLLDNPEYDVIGADGYDNYTGQELELVTHLPHFNKWKADKEPFGFYGPGLMLRRSALTLIGLTHALSRFVDNEYTYRITSLPIKMAWYRKPVFVRIINPDSNTLKFLNIKRVEQGLNDVYREIATGRPVSQAKRERMINAVKRKVYDLLYRRSSTIAPEKYEMTADSFAKLYQQHRDTLYKGFADAKGESFLR</sequence>
<protein>
    <submittedName>
        <fullName evidence="2">Glycosyltransferase family 2 protein</fullName>
    </submittedName>
</protein>
<dbReference type="GO" id="GO:0016740">
    <property type="term" value="F:transferase activity"/>
    <property type="evidence" value="ECO:0007669"/>
    <property type="project" value="UniProtKB-KW"/>
</dbReference>
<dbReference type="RefSeq" id="WP_138077920.1">
    <property type="nucleotide sequence ID" value="NZ_VAJM01000004.1"/>
</dbReference>
<name>A0A5R8WR76_9BACT</name>
<dbReference type="Pfam" id="PF00535">
    <property type="entry name" value="Glycos_transf_2"/>
    <property type="match status" value="1"/>
</dbReference>
<evidence type="ECO:0000313" key="2">
    <source>
        <dbReference type="EMBL" id="TLM93254.1"/>
    </source>
</evidence>
<dbReference type="Proteomes" id="UP000305517">
    <property type="component" value="Unassembled WGS sequence"/>
</dbReference>
<feature type="domain" description="Glycosyltransferase 2-like" evidence="1">
    <location>
        <begin position="14"/>
        <end position="168"/>
    </location>
</feature>
<organism evidence="2 3">
    <name type="scientific">Hymenobacter jeollabukensis</name>
    <dbReference type="NCBI Taxonomy" id="2025313"/>
    <lineage>
        <taxon>Bacteria</taxon>
        <taxon>Pseudomonadati</taxon>
        <taxon>Bacteroidota</taxon>
        <taxon>Cytophagia</taxon>
        <taxon>Cytophagales</taxon>
        <taxon>Hymenobacteraceae</taxon>
        <taxon>Hymenobacter</taxon>
    </lineage>
</organism>
<dbReference type="PANTHER" id="PTHR43685:SF11">
    <property type="entry name" value="GLYCOSYLTRANSFERASE TAGX-RELATED"/>
    <property type="match status" value="1"/>
</dbReference>
<proteinExistence type="predicted"/>
<dbReference type="InterPro" id="IPR029044">
    <property type="entry name" value="Nucleotide-diphossugar_trans"/>
</dbReference>
<evidence type="ECO:0000313" key="3">
    <source>
        <dbReference type="Proteomes" id="UP000305517"/>
    </source>
</evidence>
<keyword evidence="2" id="KW-0808">Transferase</keyword>
<dbReference type="OrthoDB" id="9788101at2"/>
<dbReference type="InterPro" id="IPR050834">
    <property type="entry name" value="Glycosyltransf_2"/>
</dbReference>
<dbReference type="AlphaFoldDB" id="A0A5R8WR76"/>
<dbReference type="PANTHER" id="PTHR43685">
    <property type="entry name" value="GLYCOSYLTRANSFERASE"/>
    <property type="match status" value="1"/>
</dbReference>
<dbReference type="EMBL" id="VAJM01000004">
    <property type="protein sequence ID" value="TLM93254.1"/>
    <property type="molecule type" value="Genomic_DNA"/>
</dbReference>
<gene>
    <name evidence="2" type="ORF">FDY95_11580</name>
</gene>
<dbReference type="InterPro" id="IPR001173">
    <property type="entry name" value="Glyco_trans_2-like"/>
</dbReference>
<dbReference type="Gene3D" id="3.90.550.10">
    <property type="entry name" value="Spore Coat Polysaccharide Biosynthesis Protein SpsA, Chain A"/>
    <property type="match status" value="1"/>
</dbReference>